<keyword evidence="3" id="KW-1185">Reference proteome</keyword>
<evidence type="ECO:0000313" key="2">
    <source>
        <dbReference type="EMBL" id="RZU29643.1"/>
    </source>
</evidence>
<evidence type="ECO:0000313" key="3">
    <source>
        <dbReference type="Proteomes" id="UP000292958"/>
    </source>
</evidence>
<feature type="transmembrane region" description="Helical" evidence="1">
    <location>
        <begin position="6"/>
        <end position="28"/>
    </location>
</feature>
<proteinExistence type="predicted"/>
<name>A0A4Q7Y172_9BACT</name>
<accession>A0A4Q7Y172</accession>
<comment type="caution">
    <text evidence="2">The sequence shown here is derived from an EMBL/GenBank/DDBJ whole genome shotgun (WGS) entry which is preliminary data.</text>
</comment>
<dbReference type="Proteomes" id="UP000292958">
    <property type="component" value="Unassembled WGS sequence"/>
</dbReference>
<organism evidence="2 3">
    <name type="scientific">Edaphobacter modestus</name>
    <dbReference type="NCBI Taxonomy" id="388466"/>
    <lineage>
        <taxon>Bacteria</taxon>
        <taxon>Pseudomonadati</taxon>
        <taxon>Acidobacteriota</taxon>
        <taxon>Terriglobia</taxon>
        <taxon>Terriglobales</taxon>
        <taxon>Acidobacteriaceae</taxon>
        <taxon>Edaphobacter</taxon>
    </lineage>
</organism>
<protein>
    <submittedName>
        <fullName evidence="2">Uncharacterized protein</fullName>
    </submittedName>
</protein>
<evidence type="ECO:0000256" key="1">
    <source>
        <dbReference type="SAM" id="Phobius"/>
    </source>
</evidence>
<keyword evidence="1" id="KW-0812">Transmembrane</keyword>
<keyword evidence="1" id="KW-1133">Transmembrane helix</keyword>
<sequence length="84" mass="9290">MSRASWGKGILVVFGVIIVILGSTYLYLISPHHNSAPPESADGLIDRADTLAWGNRWADALPLYARAQHLFEGQKQPSKRCMPK</sequence>
<dbReference type="AlphaFoldDB" id="A0A4Q7Y172"/>
<keyword evidence="1" id="KW-0472">Membrane</keyword>
<dbReference type="EMBL" id="SHKW01000007">
    <property type="protein sequence ID" value="RZU29643.1"/>
    <property type="molecule type" value="Genomic_DNA"/>
</dbReference>
<gene>
    <name evidence="2" type="ORF">BDD14_6237</name>
</gene>
<reference evidence="2 3" key="1">
    <citation type="submission" date="2019-02" db="EMBL/GenBank/DDBJ databases">
        <title>Genomic Encyclopedia of Archaeal and Bacterial Type Strains, Phase II (KMG-II): from individual species to whole genera.</title>
        <authorList>
            <person name="Goeker M."/>
        </authorList>
    </citation>
    <scope>NUCLEOTIDE SEQUENCE [LARGE SCALE GENOMIC DNA]</scope>
    <source>
        <strain evidence="2 3">DSM 18101</strain>
    </source>
</reference>